<dbReference type="OrthoDB" id="3897004at2759"/>
<feature type="region of interest" description="Disordered" evidence="2">
    <location>
        <begin position="1"/>
        <end position="155"/>
    </location>
</feature>
<name>A0A4U0V046_9PEZI</name>
<evidence type="ECO:0000313" key="4">
    <source>
        <dbReference type="Proteomes" id="UP000310066"/>
    </source>
</evidence>
<dbReference type="EMBL" id="NAJP01000025">
    <property type="protein sequence ID" value="TKA41920.1"/>
    <property type="molecule type" value="Genomic_DNA"/>
</dbReference>
<dbReference type="AlphaFoldDB" id="A0A4U0V046"/>
<feature type="coiled-coil region" evidence="1">
    <location>
        <begin position="721"/>
        <end position="748"/>
    </location>
</feature>
<protein>
    <submittedName>
        <fullName evidence="3">Uncharacterized protein</fullName>
    </submittedName>
</protein>
<feature type="region of interest" description="Disordered" evidence="2">
    <location>
        <begin position="423"/>
        <end position="442"/>
    </location>
</feature>
<evidence type="ECO:0000313" key="3">
    <source>
        <dbReference type="EMBL" id="TKA41920.1"/>
    </source>
</evidence>
<feature type="compositionally biased region" description="Pro residues" evidence="2">
    <location>
        <begin position="899"/>
        <end position="910"/>
    </location>
</feature>
<feature type="compositionally biased region" description="Acidic residues" evidence="2">
    <location>
        <begin position="20"/>
        <end position="41"/>
    </location>
</feature>
<feature type="region of interest" description="Disordered" evidence="2">
    <location>
        <begin position="204"/>
        <end position="410"/>
    </location>
</feature>
<evidence type="ECO:0000256" key="2">
    <source>
        <dbReference type="SAM" id="MobiDB-lite"/>
    </source>
</evidence>
<gene>
    <name evidence="3" type="ORF">B0A54_06601</name>
</gene>
<feature type="compositionally biased region" description="Acidic residues" evidence="2">
    <location>
        <begin position="99"/>
        <end position="108"/>
    </location>
</feature>
<feature type="compositionally biased region" description="Acidic residues" evidence="2">
    <location>
        <begin position="360"/>
        <end position="374"/>
    </location>
</feature>
<dbReference type="Gene3D" id="1.10.287.1490">
    <property type="match status" value="1"/>
</dbReference>
<feature type="compositionally biased region" description="Polar residues" evidence="2">
    <location>
        <begin position="584"/>
        <end position="602"/>
    </location>
</feature>
<feature type="coiled-coil region" evidence="1">
    <location>
        <begin position="850"/>
        <end position="877"/>
    </location>
</feature>
<reference evidence="3 4" key="1">
    <citation type="submission" date="2017-03" db="EMBL/GenBank/DDBJ databases">
        <title>Genomes of endolithic fungi from Antarctica.</title>
        <authorList>
            <person name="Coleine C."/>
            <person name="Masonjones S."/>
            <person name="Stajich J.E."/>
        </authorList>
    </citation>
    <scope>NUCLEOTIDE SEQUENCE [LARGE SCALE GENOMIC DNA]</scope>
    <source>
        <strain evidence="3 4">CCFEE 5311</strain>
    </source>
</reference>
<dbReference type="SUPFAM" id="SSF57997">
    <property type="entry name" value="Tropomyosin"/>
    <property type="match status" value="1"/>
</dbReference>
<feature type="compositionally biased region" description="Acidic residues" evidence="2">
    <location>
        <begin position="52"/>
        <end position="63"/>
    </location>
</feature>
<feature type="compositionally biased region" description="Low complexity" evidence="2">
    <location>
        <begin position="919"/>
        <end position="930"/>
    </location>
</feature>
<proteinExistence type="predicted"/>
<feature type="compositionally biased region" description="Polar residues" evidence="2">
    <location>
        <begin position="260"/>
        <end position="269"/>
    </location>
</feature>
<organism evidence="3 4">
    <name type="scientific">Friedmanniomyces endolithicus</name>
    <dbReference type="NCBI Taxonomy" id="329885"/>
    <lineage>
        <taxon>Eukaryota</taxon>
        <taxon>Fungi</taxon>
        <taxon>Dikarya</taxon>
        <taxon>Ascomycota</taxon>
        <taxon>Pezizomycotina</taxon>
        <taxon>Dothideomycetes</taxon>
        <taxon>Dothideomycetidae</taxon>
        <taxon>Mycosphaerellales</taxon>
        <taxon>Teratosphaeriaceae</taxon>
        <taxon>Friedmanniomyces</taxon>
    </lineage>
</organism>
<sequence>MSHEEQQPVGLGITFAVDDVNNEENYAETDTDQMQADEEHDDTTSHHTETLEVAEEQGNEGELDEARSDSASHFSSSSSEGEDEDEGDREPFYASLSKEDDEDEEDQAIADSIDPLDTSSTVPAHDQPTYDASDAEARARYGSPPTQAFAKPATDKIEWNVDDFTFFKWGTRQRWGSNQEKYWKTENGQQTPMYTPGLLGSAWILERSGRPGPPSRLRKARSMGDISPEASPKELSPVSPTHGSQDDSALPVGSGPIRSASLSAPSTSHDWAEEDDGDTSWVADFQNGILPSAEGQTGEADAAHEHEDEVANSEQSSDLIVLTQGGNDDEAPLPSAFELVDSDSDSDTQLEQTAVPGDGAEADPNDSPAEDPDAVVETSEAKSPVSPASSDASSVDSTTGMTQREGLAKAEIYFSTPTLAKRRSQLKLANKGRPEVDSIPEQPKDRLELLEVKVHDYRKQCEELKAAVADYKKQLEHAENQWSNIADEYENVLDERNGVQETLNRVQKERNRLERRVANGMRGYDELKERLATVEAELYELKEENIVRVEQLQQAMEATSKLETSKPEPDTTGDGSGAQGSADKATQTDSCTAPDVHTQTDTGMMHTRRRSSTSTPQPPPLLHPDEVIWPAQHIAETAAQIADWINERHAAERGGDIAPLEAALVRDMLGNGTTHVSVLIDILEHAGYVFRPDHFAGVLVELARDQGRTPNLEAMYIMRRFTEGDNVVRRLLEEIDQLERNQPDLAARLYKEERENMRLYDALEHCREHGAELEADKGDLQTTAEKMQVLLSESEARNNELEKWCAEEQAARIAAVDELVVAKTTIEALDQAEQEQLPTVKSGSAEDVESISKDERIAQLAKEVEELKKRNTDHVAMMQAARRTIVRMEELKRSSISAPPAPPPAGPAPYKPAYDHLQTPAATTTPAPQRSARHAAREARAQFTEAYRSIVEPLGDEQAEALGQRERLAELRRQVYRKLRGVEEIPYLAEEERLIVLLQMI</sequence>
<feature type="compositionally biased region" description="Polar residues" evidence="2">
    <location>
        <begin position="238"/>
        <end position="247"/>
    </location>
</feature>
<feature type="compositionally biased region" description="Basic and acidic residues" evidence="2">
    <location>
        <begin position="432"/>
        <end position="442"/>
    </location>
</feature>
<feature type="compositionally biased region" description="Low complexity" evidence="2">
    <location>
        <begin position="383"/>
        <end position="397"/>
    </location>
</feature>
<feature type="coiled-coil region" evidence="1">
    <location>
        <begin position="447"/>
        <end position="544"/>
    </location>
</feature>
<dbReference type="Proteomes" id="UP000310066">
    <property type="component" value="Unassembled WGS sequence"/>
</dbReference>
<accession>A0A4U0V046</accession>
<feature type="region of interest" description="Disordered" evidence="2">
    <location>
        <begin position="558"/>
        <end position="623"/>
    </location>
</feature>
<evidence type="ECO:0000256" key="1">
    <source>
        <dbReference type="SAM" id="Coils"/>
    </source>
</evidence>
<comment type="caution">
    <text evidence="3">The sequence shown here is derived from an EMBL/GenBank/DDBJ whole genome shotgun (WGS) entry which is preliminary data.</text>
</comment>
<feature type="region of interest" description="Disordered" evidence="2">
    <location>
        <begin position="891"/>
        <end position="935"/>
    </location>
</feature>
<keyword evidence="1" id="KW-0175">Coiled coil</keyword>